<protein>
    <recommendedName>
        <fullName evidence="4">Membrane-associated protein</fullName>
    </recommendedName>
</protein>
<sequence length="229" mass="24762">MTTPNAVPTASPAAPRSPKKIPIALKLAYTAFAALLIPVYLTHYGPTNFLYFCDQAVLLTLVGIWIESPLLISLCAVGILAPQVLWIVDFLGTAVGAPITGMTDYMFDASKPLLLRALSGFHGWLPLLLVFLVARLGYDRRALPIWSAMAVVTLLVCFFAMPSPQPDAGLLPVNINYVWGFSDAVAQSWMPAWSWLATMLVGLPALLFLPTHCVLRRVMPTAPGAEALA</sequence>
<feature type="transmembrane region" description="Helical" evidence="1">
    <location>
        <begin position="192"/>
        <end position="209"/>
    </location>
</feature>
<dbReference type="AlphaFoldDB" id="A0A512IJT7"/>
<organism evidence="2 3">
    <name type="scientific">Methylobacterium haplocladii</name>
    <dbReference type="NCBI Taxonomy" id="1176176"/>
    <lineage>
        <taxon>Bacteria</taxon>
        <taxon>Pseudomonadati</taxon>
        <taxon>Pseudomonadota</taxon>
        <taxon>Alphaproteobacteria</taxon>
        <taxon>Hyphomicrobiales</taxon>
        <taxon>Methylobacteriaceae</taxon>
        <taxon>Methylobacterium</taxon>
    </lineage>
</organism>
<keyword evidence="3" id="KW-1185">Reference proteome</keyword>
<evidence type="ECO:0008006" key="4">
    <source>
        <dbReference type="Google" id="ProtNLM"/>
    </source>
</evidence>
<gene>
    <name evidence="2" type="ORF">MHA02_03330</name>
</gene>
<evidence type="ECO:0000313" key="2">
    <source>
        <dbReference type="EMBL" id="GEO97945.1"/>
    </source>
</evidence>
<keyword evidence="1" id="KW-0472">Membrane</keyword>
<evidence type="ECO:0000313" key="3">
    <source>
        <dbReference type="Proteomes" id="UP000321258"/>
    </source>
</evidence>
<feature type="transmembrane region" description="Helical" evidence="1">
    <location>
        <begin position="113"/>
        <end position="136"/>
    </location>
</feature>
<keyword evidence="1" id="KW-1133">Transmembrane helix</keyword>
<proteinExistence type="predicted"/>
<keyword evidence="1" id="KW-0812">Transmembrane</keyword>
<dbReference type="OrthoDB" id="188694at2"/>
<dbReference type="EMBL" id="BJZT01000004">
    <property type="protein sequence ID" value="GEO97945.1"/>
    <property type="molecule type" value="Genomic_DNA"/>
</dbReference>
<feature type="transmembrane region" description="Helical" evidence="1">
    <location>
        <begin position="23"/>
        <end position="43"/>
    </location>
</feature>
<evidence type="ECO:0000256" key="1">
    <source>
        <dbReference type="SAM" id="Phobius"/>
    </source>
</evidence>
<comment type="caution">
    <text evidence="2">The sequence shown here is derived from an EMBL/GenBank/DDBJ whole genome shotgun (WGS) entry which is preliminary data.</text>
</comment>
<name>A0A512IJT7_9HYPH</name>
<dbReference type="RefSeq" id="WP_147076243.1">
    <property type="nucleotide sequence ID" value="NZ_BJZT01000004.1"/>
</dbReference>
<accession>A0A512IJT7</accession>
<feature type="transmembrane region" description="Helical" evidence="1">
    <location>
        <begin position="143"/>
        <end position="161"/>
    </location>
</feature>
<dbReference type="Proteomes" id="UP000321258">
    <property type="component" value="Unassembled WGS sequence"/>
</dbReference>
<reference evidence="2 3" key="1">
    <citation type="submission" date="2019-07" db="EMBL/GenBank/DDBJ databases">
        <title>Whole genome shotgun sequence of Methylobacterium haplocladii NBRC 107714.</title>
        <authorList>
            <person name="Hosoyama A."/>
            <person name="Uohara A."/>
            <person name="Ohji S."/>
            <person name="Ichikawa N."/>
        </authorList>
    </citation>
    <scope>NUCLEOTIDE SEQUENCE [LARGE SCALE GENOMIC DNA]</scope>
    <source>
        <strain evidence="2 3">NBRC 107714</strain>
    </source>
</reference>